<feature type="binding site" evidence="4">
    <location>
        <position position="89"/>
    </location>
    <ligand>
        <name>Zn(2+)</name>
        <dbReference type="ChEBI" id="CHEBI:29105"/>
    </ligand>
</feature>
<feature type="binding site" evidence="4">
    <location>
        <position position="92"/>
    </location>
    <ligand>
        <name>Zn(2+)</name>
        <dbReference type="ChEBI" id="CHEBI:29105"/>
    </ligand>
</feature>
<feature type="binding site" evidence="4">
    <location>
        <position position="73"/>
    </location>
    <ligand>
        <name>Zn(2+)</name>
        <dbReference type="ChEBI" id="CHEBI:29105"/>
    </ligand>
</feature>
<dbReference type="GO" id="GO:0051604">
    <property type="term" value="P:protein maturation"/>
    <property type="evidence" value="ECO:0007669"/>
    <property type="project" value="InterPro"/>
</dbReference>
<keyword evidence="2 4" id="KW-0479">Metal-binding</keyword>
<evidence type="ECO:0000256" key="4">
    <source>
        <dbReference type="HAMAP-Rule" id="MF_00213"/>
    </source>
</evidence>
<dbReference type="Proteomes" id="UP000029224">
    <property type="component" value="Unassembled WGS sequence"/>
</dbReference>
<evidence type="ECO:0000256" key="1">
    <source>
        <dbReference type="ARBA" id="ARBA00022596"/>
    </source>
</evidence>
<evidence type="ECO:0000256" key="3">
    <source>
        <dbReference type="ARBA" id="ARBA00022833"/>
    </source>
</evidence>
<dbReference type="PANTHER" id="PTHR34535">
    <property type="entry name" value="HYDROGENASE MATURATION FACTOR HYPA"/>
    <property type="match status" value="1"/>
</dbReference>
<feature type="binding site" evidence="4">
    <location>
        <position position="76"/>
    </location>
    <ligand>
        <name>Zn(2+)</name>
        <dbReference type="ChEBI" id="CHEBI:29105"/>
    </ligand>
</feature>
<comment type="caution">
    <text evidence="5">The sequence shown here is derived from an EMBL/GenBank/DDBJ whole genome shotgun (WGS) entry which is preliminary data.</text>
</comment>
<proteinExistence type="inferred from homology"/>
<keyword evidence="1 4" id="KW-0533">Nickel</keyword>
<dbReference type="GO" id="GO:0008270">
    <property type="term" value="F:zinc ion binding"/>
    <property type="evidence" value="ECO:0007669"/>
    <property type="project" value="UniProtKB-UniRule"/>
</dbReference>
<comment type="similarity">
    <text evidence="4">Belongs to the HypA/HybF family.</text>
</comment>
<comment type="function">
    <text evidence="4">Involved in the maturation of [NiFe] hydrogenases. Required for nickel insertion into the metal center of the hydrogenase.</text>
</comment>
<dbReference type="NCBIfam" id="TIGR00100">
    <property type="entry name" value="hypA"/>
    <property type="match status" value="1"/>
</dbReference>
<dbReference type="Pfam" id="PF01155">
    <property type="entry name" value="HypA"/>
    <property type="match status" value="1"/>
</dbReference>
<sequence>MHELGVVIEVVKTVQRFAKQHQVTTVDTIVLQIGELSSMIPKYVEACYPVAVDGTELEKTKLNIEIIEANARCRECGQVFAVLKNHSICPECQSKEWGLLSGKEFNIKQILAC</sequence>
<dbReference type="InterPro" id="IPR000688">
    <property type="entry name" value="HypA/HybF"/>
</dbReference>
<name>A0A090TRA9_9VIBR</name>
<dbReference type="AlphaFoldDB" id="A0A090TRA9"/>
<accession>A0A090TRA9</accession>
<keyword evidence="3 4" id="KW-0862">Zinc</keyword>
<evidence type="ECO:0000313" key="6">
    <source>
        <dbReference type="Proteomes" id="UP000029224"/>
    </source>
</evidence>
<evidence type="ECO:0000256" key="2">
    <source>
        <dbReference type="ARBA" id="ARBA00022723"/>
    </source>
</evidence>
<dbReference type="HAMAP" id="MF_00213">
    <property type="entry name" value="HypA_HybF"/>
    <property type="match status" value="1"/>
</dbReference>
<dbReference type="PIRSF" id="PIRSF004761">
    <property type="entry name" value="Hydrgn_mat_HypA"/>
    <property type="match status" value="1"/>
</dbReference>
<dbReference type="GO" id="GO:0016151">
    <property type="term" value="F:nickel cation binding"/>
    <property type="evidence" value="ECO:0007669"/>
    <property type="project" value="UniProtKB-UniRule"/>
</dbReference>
<protein>
    <recommendedName>
        <fullName evidence="4">Hydrogenase maturation factor HypA</fullName>
    </recommendedName>
</protein>
<dbReference type="PANTHER" id="PTHR34535:SF3">
    <property type="entry name" value="HYDROGENASE MATURATION FACTOR HYPA"/>
    <property type="match status" value="1"/>
</dbReference>
<dbReference type="Gene3D" id="3.30.2320.80">
    <property type="match status" value="1"/>
</dbReference>
<evidence type="ECO:0000313" key="5">
    <source>
        <dbReference type="EMBL" id="GAL33647.1"/>
    </source>
</evidence>
<dbReference type="OrthoDB" id="288014at2"/>
<organism evidence="5 6">
    <name type="scientific">Vibrio maritimus</name>
    <dbReference type="NCBI Taxonomy" id="990268"/>
    <lineage>
        <taxon>Bacteria</taxon>
        <taxon>Pseudomonadati</taxon>
        <taxon>Pseudomonadota</taxon>
        <taxon>Gammaproteobacteria</taxon>
        <taxon>Vibrionales</taxon>
        <taxon>Vibrionaceae</taxon>
        <taxon>Vibrio</taxon>
    </lineage>
</organism>
<reference evidence="5 6" key="1">
    <citation type="submission" date="2014-09" db="EMBL/GenBank/DDBJ databases">
        <title>Vibrio maritimus JCM 19240. (C210) whole genome shotgun sequence.</title>
        <authorList>
            <person name="Sawabe T."/>
            <person name="Meirelles P."/>
            <person name="Nakanishi M."/>
            <person name="Sayaka M."/>
            <person name="Hattori M."/>
            <person name="Ohkuma M."/>
        </authorList>
    </citation>
    <scope>NUCLEOTIDE SEQUENCE [LARGE SCALE GENOMIC DNA]</scope>
    <source>
        <strain evidence="5 6">JCM 19240</strain>
    </source>
</reference>
<gene>
    <name evidence="4" type="primary">hypA</name>
    <name evidence="5" type="ORF">JCM19240_2343</name>
</gene>
<reference evidence="5 6" key="2">
    <citation type="submission" date="2014-09" db="EMBL/GenBank/DDBJ databases">
        <authorList>
            <consortium name="NBRP consortium"/>
            <person name="Sawabe T."/>
            <person name="Meirelles P."/>
            <person name="Nakanishi M."/>
            <person name="Sayaka M."/>
            <person name="Hattori M."/>
            <person name="Ohkuma M."/>
        </authorList>
    </citation>
    <scope>NUCLEOTIDE SEQUENCE [LARGE SCALE GENOMIC DNA]</scope>
    <source>
        <strain evidence="5 6">JCM 19240</strain>
    </source>
</reference>
<dbReference type="EMBL" id="BBMT01000003">
    <property type="protein sequence ID" value="GAL33647.1"/>
    <property type="molecule type" value="Genomic_DNA"/>
</dbReference>
<keyword evidence="6" id="KW-1185">Reference proteome</keyword>
<feature type="binding site" evidence="4">
    <location>
        <position position="2"/>
    </location>
    <ligand>
        <name>Ni(2+)</name>
        <dbReference type="ChEBI" id="CHEBI:49786"/>
    </ligand>
</feature>